<dbReference type="PROSITE" id="PS51208">
    <property type="entry name" value="AUTOTRANSPORTER"/>
    <property type="match status" value="1"/>
</dbReference>
<evidence type="ECO:0000256" key="4">
    <source>
        <dbReference type="ARBA" id="ARBA00023237"/>
    </source>
</evidence>
<keyword evidence="7" id="KW-1185">Reference proteome</keyword>
<dbReference type="SMART" id="SM00869">
    <property type="entry name" value="Autotransporter"/>
    <property type="match status" value="1"/>
</dbReference>
<accession>A0ABZ0UUU2</accession>
<evidence type="ECO:0000313" key="7">
    <source>
        <dbReference type="Proteomes" id="UP001326613"/>
    </source>
</evidence>
<proteinExistence type="predicted"/>
<dbReference type="InterPro" id="IPR036709">
    <property type="entry name" value="Autotransporte_beta_dom_sf"/>
</dbReference>
<dbReference type="Gene3D" id="2.40.128.130">
    <property type="entry name" value="Autotransporter beta-domain"/>
    <property type="match status" value="1"/>
</dbReference>
<dbReference type="InterPro" id="IPR006315">
    <property type="entry name" value="OM_autotransptr_brl_dom"/>
</dbReference>
<evidence type="ECO:0000256" key="1">
    <source>
        <dbReference type="ARBA" id="ARBA00004442"/>
    </source>
</evidence>
<comment type="subcellular location">
    <subcellularLocation>
        <location evidence="1">Cell outer membrane</location>
    </subcellularLocation>
</comment>
<keyword evidence="3" id="KW-0812">Transmembrane</keyword>
<keyword evidence="4" id="KW-0998">Cell outer membrane</keyword>
<dbReference type="EMBL" id="CP112932">
    <property type="protein sequence ID" value="WPY00940.1"/>
    <property type="molecule type" value="Genomic_DNA"/>
</dbReference>
<organism evidence="6 7">
    <name type="scientific">Candidatus Trichorickettsia mobilis</name>
    <dbReference type="NCBI Taxonomy" id="1346319"/>
    <lineage>
        <taxon>Bacteria</taxon>
        <taxon>Pseudomonadati</taxon>
        <taxon>Pseudomonadota</taxon>
        <taxon>Alphaproteobacteria</taxon>
        <taxon>Rickettsiales</taxon>
        <taxon>Rickettsiaceae</taxon>
        <taxon>Rickettsieae</taxon>
        <taxon>Candidatus Trichorickettsia</taxon>
    </lineage>
</organism>
<dbReference type="InterPro" id="IPR005546">
    <property type="entry name" value="Autotransporte_beta"/>
</dbReference>
<protein>
    <submittedName>
        <fullName evidence="6">ROmpB/Sca5-like autotransporter outer membrane beta-barrel domain-containing protein</fullName>
    </submittedName>
</protein>
<dbReference type="SUPFAM" id="SSF103515">
    <property type="entry name" value="Autotransporter"/>
    <property type="match status" value="1"/>
</dbReference>
<dbReference type="Proteomes" id="UP001326613">
    <property type="component" value="Chromosome"/>
</dbReference>
<keyword evidence="2" id="KW-1134">Transmembrane beta strand</keyword>
<evidence type="ECO:0000313" key="6">
    <source>
        <dbReference type="EMBL" id="WPY00940.1"/>
    </source>
</evidence>
<name>A0ABZ0UUU2_9RICK</name>
<gene>
    <name evidence="6" type="ORF">Trichorick_00830</name>
</gene>
<reference evidence="6 7" key="1">
    <citation type="submission" date="2022-10" db="EMBL/GenBank/DDBJ databases">
        <title>Host association and intracellularity evolved multiple times independently in the Rickettsiales.</title>
        <authorList>
            <person name="Castelli M."/>
            <person name="Nardi T."/>
            <person name="Gammuto L."/>
            <person name="Bellinzona G."/>
            <person name="Sabaneyeva E."/>
            <person name="Potekhin A."/>
            <person name="Serra V."/>
            <person name="Petroni G."/>
            <person name="Sassera D."/>
        </authorList>
    </citation>
    <scope>NUCLEOTIDE SEQUENCE [LARGE SCALE GENOMIC DNA]</scope>
    <source>
        <strain evidence="6 7">Kr 154-4</strain>
    </source>
</reference>
<dbReference type="NCBIfam" id="TIGR01414">
    <property type="entry name" value="autotrans_barl"/>
    <property type="match status" value="1"/>
</dbReference>
<evidence type="ECO:0000256" key="3">
    <source>
        <dbReference type="ARBA" id="ARBA00022692"/>
    </source>
</evidence>
<evidence type="ECO:0000256" key="2">
    <source>
        <dbReference type="ARBA" id="ARBA00022452"/>
    </source>
</evidence>
<evidence type="ECO:0000259" key="5">
    <source>
        <dbReference type="PROSITE" id="PS51208"/>
    </source>
</evidence>
<dbReference type="Pfam" id="PF03797">
    <property type="entry name" value="Autotransporter"/>
    <property type="match status" value="1"/>
</dbReference>
<keyword evidence="2" id="KW-0472">Membrane</keyword>
<feature type="domain" description="Autotransporter" evidence="5">
    <location>
        <begin position="129"/>
        <end position="419"/>
    </location>
</feature>
<sequence length="419" mass="45348">MKLNISLLTIASKLNKKLLLGIIFLLMTTTFATKAEASWSNWITDSLLTPVLPALSAVGIDKEEAKAILQLGTDVFSTVIGMIGQPWYEIALHVSMKHGGAAIGVLMNVLDLTESQGMAAGDNLNKSWRSTAKYSTWGSVMFGNSNQKTTASQGPGQKHNSVSGIIGADVDINDDLLVGVAISLLKDKAKFKDELLGNRSKSNNVSFSLYSLYDIGNNFYITGSVGFGVTELKINSLKSNSLGGKSAVYSNQDIKDLTTNIAVGYDVKVNETFVVSPEIGVKFTKLYAKDYREKSSDPLIQTHLAKTNAKDSVNIGSIIGLNAQGLLVSNNTFHIIPQAHVKVNTDLYKRSHSINVTYDSLGISFNPKPTNKKITVVNLGVSTAILSSSKTYEVTLSFDHFMAKKYSSNQGAVELRINF</sequence>